<keyword evidence="2" id="KW-0472">Membrane</keyword>
<gene>
    <name evidence="3" type="ORF">GCM10011507_00040</name>
</gene>
<dbReference type="RefSeq" id="WP_188757346.1">
    <property type="nucleotide sequence ID" value="NZ_BMJB01000001.1"/>
</dbReference>
<feature type="region of interest" description="Disordered" evidence="1">
    <location>
        <begin position="293"/>
        <end position="366"/>
    </location>
</feature>
<name>A0A916VY95_9BACT</name>
<dbReference type="AlphaFoldDB" id="A0A916VY95"/>
<feature type="compositionally biased region" description="Low complexity" evidence="1">
    <location>
        <begin position="330"/>
        <end position="340"/>
    </location>
</feature>
<feature type="transmembrane region" description="Helical" evidence="2">
    <location>
        <begin position="64"/>
        <end position="86"/>
    </location>
</feature>
<organism evidence="3 4">
    <name type="scientific">Edaphobacter acidisoli</name>
    <dbReference type="NCBI Taxonomy" id="2040573"/>
    <lineage>
        <taxon>Bacteria</taxon>
        <taxon>Pseudomonadati</taxon>
        <taxon>Acidobacteriota</taxon>
        <taxon>Terriglobia</taxon>
        <taxon>Terriglobales</taxon>
        <taxon>Acidobacteriaceae</taxon>
        <taxon>Edaphobacter</taxon>
    </lineage>
</organism>
<keyword evidence="2" id="KW-1133">Transmembrane helix</keyword>
<accession>A0A916VY95</accession>
<feature type="transmembrane region" description="Helical" evidence="2">
    <location>
        <begin position="18"/>
        <end position="36"/>
    </location>
</feature>
<sequence>MELEELVEKFAKLGEKTVLWTTVFAVGLCLLLIELAELLHQGSDFLEKLIHAGVYLQKDEVRPYLWFLSLFGFLIFATVVLAVLLLHAKLNRKTLGASQNSLIADLTQQKAGLQESNRRAQTCITAMMTAAIHIRAQQTPDASHTIKTIENVRIIYRISKDFSADVIREYTVKAAGDPLHFWQSSITPSSYATPAEYLDDIRFQVLDITRPNEPAPVTFLQTENQPLHKSVCIYFLPRLEPGDPARVIQVSYKWPGYFLEMKNSKRENIESSFKTAETTKSVRIEIFLQDGSGGHSVARSLPSFTPTPSPQPRTFKPSGMDTPTKRKTSPRTSTNTSSSPSGPPPKLASRKKAATGKAISLPATAL</sequence>
<reference evidence="3" key="2">
    <citation type="submission" date="2020-09" db="EMBL/GenBank/DDBJ databases">
        <authorList>
            <person name="Sun Q."/>
            <person name="Zhou Y."/>
        </authorList>
    </citation>
    <scope>NUCLEOTIDE SEQUENCE</scope>
    <source>
        <strain evidence="3">CGMCC 1.15447</strain>
    </source>
</reference>
<evidence type="ECO:0000256" key="1">
    <source>
        <dbReference type="SAM" id="MobiDB-lite"/>
    </source>
</evidence>
<comment type="caution">
    <text evidence="3">The sequence shown here is derived from an EMBL/GenBank/DDBJ whole genome shotgun (WGS) entry which is preliminary data.</text>
</comment>
<protein>
    <submittedName>
        <fullName evidence="3">Uncharacterized protein</fullName>
    </submittedName>
</protein>
<proteinExistence type="predicted"/>
<keyword evidence="2" id="KW-0812">Transmembrane</keyword>
<keyword evidence="4" id="KW-1185">Reference proteome</keyword>
<evidence type="ECO:0000256" key="2">
    <source>
        <dbReference type="SAM" id="Phobius"/>
    </source>
</evidence>
<dbReference type="Proteomes" id="UP000648801">
    <property type="component" value="Unassembled WGS sequence"/>
</dbReference>
<evidence type="ECO:0000313" key="3">
    <source>
        <dbReference type="EMBL" id="GGA52982.1"/>
    </source>
</evidence>
<evidence type="ECO:0000313" key="4">
    <source>
        <dbReference type="Proteomes" id="UP000648801"/>
    </source>
</evidence>
<reference evidence="3" key="1">
    <citation type="journal article" date="2014" name="Int. J. Syst. Evol. Microbiol.">
        <title>Complete genome sequence of Corynebacterium casei LMG S-19264T (=DSM 44701T), isolated from a smear-ripened cheese.</title>
        <authorList>
            <consortium name="US DOE Joint Genome Institute (JGI-PGF)"/>
            <person name="Walter F."/>
            <person name="Albersmeier A."/>
            <person name="Kalinowski J."/>
            <person name="Ruckert C."/>
        </authorList>
    </citation>
    <scope>NUCLEOTIDE SEQUENCE</scope>
    <source>
        <strain evidence="3">CGMCC 1.15447</strain>
    </source>
</reference>
<dbReference type="EMBL" id="BMJB01000001">
    <property type="protein sequence ID" value="GGA52982.1"/>
    <property type="molecule type" value="Genomic_DNA"/>
</dbReference>